<protein>
    <submittedName>
        <fullName evidence="2">Uncharacterized protein</fullName>
    </submittedName>
</protein>
<name>A0AAU8XAN1_PSESF</name>
<gene>
    <name evidence="2" type="ORF">CT122_00310</name>
</gene>
<proteinExistence type="predicted"/>
<reference evidence="2 3" key="1">
    <citation type="submission" date="2017-11" db="EMBL/GenBank/DDBJ databases">
        <title>Complete DNA Sequence of Pseudomonas syringae pv. actinidiae, biovar 5 (Psa5).</title>
        <authorList>
            <person name="Butler M."/>
            <person name="Taiaroa G."/>
            <person name="Sumpter N."/>
            <person name="Poulter R."/>
        </authorList>
    </citation>
    <scope>NUCLEOTIDE SEQUENCE [LARGE SCALE GENOMIC DNA]</scope>
    <source>
        <strain evidence="2 3">MAFF212063</strain>
    </source>
</reference>
<sequence>MRLSVTVGFRGSQNTNRPHPASLPVRVPAVAPLLRASFSLASRRPPCVSLQLSSLSLATAFKWLVSAHAGHTGSELAHEEACMAADDLCST</sequence>
<dbReference type="Proteomes" id="UP000230024">
    <property type="component" value="Chromosome"/>
</dbReference>
<dbReference type="AlphaFoldDB" id="A0AAU8XAN1"/>
<organism evidence="2 3">
    <name type="scientific">Pseudomonas syringae pv. actinidiae</name>
    <dbReference type="NCBI Taxonomy" id="103796"/>
    <lineage>
        <taxon>Bacteria</taxon>
        <taxon>Pseudomonadati</taxon>
        <taxon>Pseudomonadota</taxon>
        <taxon>Gammaproteobacteria</taxon>
        <taxon>Pseudomonadales</taxon>
        <taxon>Pseudomonadaceae</taxon>
        <taxon>Pseudomonas</taxon>
        <taxon>Pseudomonas syringae</taxon>
    </lineage>
</organism>
<dbReference type="EMBL" id="CP024712">
    <property type="protein sequence ID" value="ATV15525.1"/>
    <property type="molecule type" value="Genomic_DNA"/>
</dbReference>
<evidence type="ECO:0000313" key="2">
    <source>
        <dbReference type="EMBL" id="ATV15525.1"/>
    </source>
</evidence>
<evidence type="ECO:0000313" key="3">
    <source>
        <dbReference type="Proteomes" id="UP000230024"/>
    </source>
</evidence>
<evidence type="ECO:0000256" key="1">
    <source>
        <dbReference type="SAM" id="MobiDB-lite"/>
    </source>
</evidence>
<feature type="region of interest" description="Disordered" evidence="1">
    <location>
        <begin position="1"/>
        <end position="22"/>
    </location>
</feature>
<accession>A0AAU8XAN1</accession>